<dbReference type="Proteomes" id="UP001176961">
    <property type="component" value="Unassembled WGS sequence"/>
</dbReference>
<keyword evidence="4" id="KW-1185">Reference proteome</keyword>
<evidence type="ECO:0000256" key="2">
    <source>
        <dbReference type="ARBA" id="ARBA00022525"/>
    </source>
</evidence>
<proteinExistence type="predicted"/>
<gene>
    <name evidence="3" type="ORF">CYNAS_LOCUS6755</name>
</gene>
<evidence type="ECO:0000313" key="3">
    <source>
        <dbReference type="EMBL" id="CAJ0594772.1"/>
    </source>
</evidence>
<dbReference type="InterPro" id="IPR002061">
    <property type="entry name" value="Scorpion_toxinL/defensin"/>
</dbReference>
<dbReference type="InterPro" id="IPR036574">
    <property type="entry name" value="Scorpion_toxin-like_sf"/>
</dbReference>
<protein>
    <submittedName>
        <fullName evidence="3">Uncharacterized protein</fullName>
    </submittedName>
</protein>
<evidence type="ECO:0000256" key="1">
    <source>
        <dbReference type="ARBA" id="ARBA00004613"/>
    </source>
</evidence>
<dbReference type="GO" id="GO:0019871">
    <property type="term" value="F:sodium channel inhibitor activity"/>
    <property type="evidence" value="ECO:0007669"/>
    <property type="project" value="InterPro"/>
</dbReference>
<organism evidence="3 4">
    <name type="scientific">Cylicocyclus nassatus</name>
    <name type="common">Nematode worm</name>
    <dbReference type="NCBI Taxonomy" id="53992"/>
    <lineage>
        <taxon>Eukaryota</taxon>
        <taxon>Metazoa</taxon>
        <taxon>Ecdysozoa</taxon>
        <taxon>Nematoda</taxon>
        <taxon>Chromadorea</taxon>
        <taxon>Rhabditida</taxon>
        <taxon>Rhabditina</taxon>
        <taxon>Rhabditomorpha</taxon>
        <taxon>Strongyloidea</taxon>
        <taxon>Strongylidae</taxon>
        <taxon>Cylicocyclus</taxon>
    </lineage>
</organism>
<comment type="caution">
    <text evidence="3">The sequence shown here is derived from an EMBL/GenBank/DDBJ whole genome shotgun (WGS) entry which is preliminary data.</text>
</comment>
<sequence length="97" mass="11015">MKEHAPDIANFNMNLFSVNFLLLSILITSGAKLVEQSQLASEVKPKIRILYEVNCKKDQSSCDRLCKALGFDFGKCHFIEKIRKTTCICVGIFSTRR</sequence>
<dbReference type="AlphaFoldDB" id="A0AA36M234"/>
<dbReference type="GO" id="GO:0005576">
    <property type="term" value="C:extracellular region"/>
    <property type="evidence" value="ECO:0007669"/>
    <property type="project" value="UniProtKB-SubCell"/>
</dbReference>
<evidence type="ECO:0000313" key="4">
    <source>
        <dbReference type="Proteomes" id="UP001176961"/>
    </source>
</evidence>
<comment type="subcellular location">
    <subcellularLocation>
        <location evidence="1">Secreted</location>
    </subcellularLocation>
</comment>
<accession>A0AA36M234</accession>
<dbReference type="EMBL" id="CATQJL010000112">
    <property type="protein sequence ID" value="CAJ0594772.1"/>
    <property type="molecule type" value="Genomic_DNA"/>
</dbReference>
<dbReference type="Pfam" id="PF00537">
    <property type="entry name" value="Toxin_3"/>
    <property type="match status" value="1"/>
</dbReference>
<keyword evidence="2" id="KW-0964">Secreted</keyword>
<dbReference type="SUPFAM" id="SSF57095">
    <property type="entry name" value="Scorpion toxin-like"/>
    <property type="match status" value="1"/>
</dbReference>
<name>A0AA36M234_CYLNA</name>
<reference evidence="3" key="1">
    <citation type="submission" date="2023-07" db="EMBL/GenBank/DDBJ databases">
        <authorList>
            <consortium name="CYATHOMIX"/>
        </authorList>
    </citation>
    <scope>NUCLEOTIDE SEQUENCE</scope>
    <source>
        <strain evidence="3">N/A</strain>
    </source>
</reference>